<dbReference type="InterPro" id="IPR028427">
    <property type="entry name" value="Met_Sox_Rdtase_MsrB"/>
</dbReference>
<reference evidence="9" key="1">
    <citation type="submission" date="2018-05" db="EMBL/GenBank/DDBJ databases">
        <authorList>
            <person name="Lanie J.A."/>
            <person name="Ng W.-L."/>
            <person name="Kazmierczak K.M."/>
            <person name="Andrzejewski T.M."/>
            <person name="Davidsen T.M."/>
            <person name="Wayne K.J."/>
            <person name="Tettelin H."/>
            <person name="Glass J.I."/>
            <person name="Rusch D."/>
            <person name="Podicherti R."/>
            <person name="Tsui H.-C.T."/>
            <person name="Winkler M.E."/>
        </authorList>
    </citation>
    <scope>NUCLEOTIDE SEQUENCE</scope>
</reference>
<evidence type="ECO:0000256" key="4">
    <source>
        <dbReference type="ARBA" id="ARBA00022723"/>
    </source>
</evidence>
<dbReference type="Pfam" id="PF01641">
    <property type="entry name" value="SelR"/>
    <property type="match status" value="1"/>
</dbReference>
<dbReference type="Gene3D" id="2.170.150.20">
    <property type="entry name" value="Peptide methionine sulfoxide reductase"/>
    <property type="match status" value="1"/>
</dbReference>
<proteinExistence type="inferred from homology"/>
<dbReference type="PANTHER" id="PTHR10173">
    <property type="entry name" value="METHIONINE SULFOXIDE REDUCTASE"/>
    <property type="match status" value="1"/>
</dbReference>
<dbReference type="GO" id="GO:0033743">
    <property type="term" value="F:peptide-methionine (R)-S-oxide reductase activity"/>
    <property type="evidence" value="ECO:0007669"/>
    <property type="project" value="UniProtKB-EC"/>
</dbReference>
<evidence type="ECO:0000256" key="7">
    <source>
        <dbReference type="ARBA" id="ARBA00048488"/>
    </source>
</evidence>
<dbReference type="InterPro" id="IPR011057">
    <property type="entry name" value="Mss4-like_sf"/>
</dbReference>
<evidence type="ECO:0000256" key="1">
    <source>
        <dbReference type="ARBA" id="ARBA00001947"/>
    </source>
</evidence>
<feature type="domain" description="MsrB" evidence="8">
    <location>
        <begin position="9"/>
        <end position="131"/>
    </location>
</feature>
<dbReference type="GO" id="GO:0030091">
    <property type="term" value="P:protein repair"/>
    <property type="evidence" value="ECO:0007669"/>
    <property type="project" value="InterPro"/>
</dbReference>
<dbReference type="EMBL" id="UINC01000443">
    <property type="protein sequence ID" value="SUZ55362.1"/>
    <property type="molecule type" value="Genomic_DNA"/>
</dbReference>
<dbReference type="EC" id="1.8.4.12" evidence="3"/>
<dbReference type="HAMAP" id="MF_01400">
    <property type="entry name" value="MsrB"/>
    <property type="match status" value="1"/>
</dbReference>
<comment type="catalytic activity">
    <reaction evidence="7">
        <text>L-methionyl-[protein] + [thioredoxin]-disulfide + H2O = L-methionyl-(R)-S-oxide-[protein] + [thioredoxin]-dithiol</text>
        <dbReference type="Rhea" id="RHEA:24164"/>
        <dbReference type="Rhea" id="RHEA-COMP:10698"/>
        <dbReference type="Rhea" id="RHEA-COMP:10700"/>
        <dbReference type="Rhea" id="RHEA-COMP:12313"/>
        <dbReference type="Rhea" id="RHEA-COMP:12314"/>
        <dbReference type="ChEBI" id="CHEBI:15377"/>
        <dbReference type="ChEBI" id="CHEBI:16044"/>
        <dbReference type="ChEBI" id="CHEBI:29950"/>
        <dbReference type="ChEBI" id="CHEBI:45764"/>
        <dbReference type="ChEBI" id="CHEBI:50058"/>
        <dbReference type="EC" id="1.8.4.12"/>
    </reaction>
</comment>
<dbReference type="NCBIfam" id="TIGR00357">
    <property type="entry name" value="peptide-methionine (R)-S-oxide reductase MsrB"/>
    <property type="match status" value="1"/>
</dbReference>
<comment type="similarity">
    <text evidence="2">Belongs to the MsrB Met sulfoxide reductase family.</text>
</comment>
<evidence type="ECO:0000313" key="9">
    <source>
        <dbReference type="EMBL" id="SUZ55362.1"/>
    </source>
</evidence>
<dbReference type="GO" id="GO:0005737">
    <property type="term" value="C:cytoplasm"/>
    <property type="evidence" value="ECO:0007669"/>
    <property type="project" value="TreeGrafter"/>
</dbReference>
<evidence type="ECO:0000256" key="6">
    <source>
        <dbReference type="ARBA" id="ARBA00023002"/>
    </source>
</evidence>
<keyword evidence="5" id="KW-0862">Zinc</keyword>
<dbReference type="GO" id="GO:0046872">
    <property type="term" value="F:metal ion binding"/>
    <property type="evidence" value="ECO:0007669"/>
    <property type="project" value="UniProtKB-KW"/>
</dbReference>
<evidence type="ECO:0000259" key="8">
    <source>
        <dbReference type="PROSITE" id="PS51790"/>
    </source>
</evidence>
<accession>A0A381NL69</accession>
<evidence type="ECO:0000256" key="5">
    <source>
        <dbReference type="ARBA" id="ARBA00022833"/>
    </source>
</evidence>
<dbReference type="GO" id="GO:0006979">
    <property type="term" value="P:response to oxidative stress"/>
    <property type="evidence" value="ECO:0007669"/>
    <property type="project" value="InterPro"/>
</dbReference>
<dbReference type="SUPFAM" id="SSF51316">
    <property type="entry name" value="Mss4-like"/>
    <property type="match status" value="1"/>
</dbReference>
<dbReference type="FunFam" id="2.170.150.20:FF:000001">
    <property type="entry name" value="Peptide methionine sulfoxide reductase MsrB"/>
    <property type="match status" value="1"/>
</dbReference>
<evidence type="ECO:0000256" key="2">
    <source>
        <dbReference type="ARBA" id="ARBA00007174"/>
    </source>
</evidence>
<comment type="cofactor">
    <cofactor evidence="1">
        <name>Zn(2+)</name>
        <dbReference type="ChEBI" id="CHEBI:29105"/>
    </cofactor>
</comment>
<keyword evidence="6" id="KW-0560">Oxidoreductase</keyword>
<evidence type="ECO:0000256" key="3">
    <source>
        <dbReference type="ARBA" id="ARBA00012499"/>
    </source>
</evidence>
<dbReference type="InterPro" id="IPR002579">
    <property type="entry name" value="Met_Sox_Rdtase_MsrB_dom"/>
</dbReference>
<keyword evidence="4" id="KW-0479">Metal-binding</keyword>
<organism evidence="9">
    <name type="scientific">marine metagenome</name>
    <dbReference type="NCBI Taxonomy" id="408172"/>
    <lineage>
        <taxon>unclassified sequences</taxon>
        <taxon>metagenomes</taxon>
        <taxon>ecological metagenomes</taxon>
    </lineage>
</organism>
<dbReference type="AlphaFoldDB" id="A0A381NL69"/>
<sequence length="134" mass="15342">MADKITRSEQEWKELLTPEQYEICRKKGTERPFSGEYYETKTKGTYRCLCCGNALFLSEDKYDPGCGWPSFWSSLGEDSVSTQEDRSLFMQRTEVLCKQCDAHLGHVFEDGPEPTGLRYCINSVSLVLEADEES</sequence>
<name>A0A381NL69_9ZZZZ</name>
<gene>
    <name evidence="9" type="ORF">METZ01_LOCUS8216</name>
</gene>
<dbReference type="PANTHER" id="PTHR10173:SF52">
    <property type="entry name" value="METHIONINE-R-SULFOXIDE REDUCTASE B1"/>
    <property type="match status" value="1"/>
</dbReference>
<dbReference type="PROSITE" id="PS51790">
    <property type="entry name" value="MSRB"/>
    <property type="match status" value="1"/>
</dbReference>
<protein>
    <recommendedName>
        <fullName evidence="3">peptide-methionine (R)-S-oxide reductase</fullName>
        <ecNumber evidence="3">1.8.4.12</ecNumber>
    </recommendedName>
</protein>